<dbReference type="RefSeq" id="WP_123400562.1">
    <property type="nucleotide sequence ID" value="NZ_RJVI01000001.1"/>
</dbReference>
<proteinExistence type="predicted"/>
<dbReference type="Pfam" id="PF12706">
    <property type="entry name" value="Lactamase_B_2"/>
    <property type="match status" value="1"/>
</dbReference>
<dbReference type="Gene3D" id="3.60.15.10">
    <property type="entry name" value="Ribonuclease Z/Hydroxyacylglutathione hydrolase-like"/>
    <property type="match status" value="1"/>
</dbReference>
<dbReference type="Gene3D" id="3.40.50.300">
    <property type="entry name" value="P-loop containing nucleotide triphosphate hydrolases"/>
    <property type="match status" value="1"/>
</dbReference>
<protein>
    <submittedName>
        <fullName evidence="2">Ribonuclease BN (tRNA processing enzyme)</fullName>
    </submittedName>
</protein>
<accession>A0A3N1Y7Z9</accession>
<sequence>MAGRDHPWDPAGLAAVAAGGAVLVGGPPGCGKSTLVAALADALGGARALGLDPGNPAFGPPGALALARRSAGRWRLERIAALCTLDAARFRLPLAEAARSLRPEEAGPLLVDLPGLVRGVAAAELLDAAVRLLGVAAVIWVGEAAGLGAELDALGVPLWRVAAPPGAHRAPPAERARRRTARWARWLAGAAARTLPWAGLRAVGTPPPLGPAWRGLQIGFLADGATVGLGEVEAADAEGLRVRVAGRTSPTALVRDAARAPDGLLRTRARARAAAVAAAAPDLRPGRSAAVPGPAFRVGALDALLVNGVFGDPLLHARLRHRRRSLLFDLGDGARLPARIAHQVTDVFVSHAHLDHIAGLLWLLRARMGEAGVCRLYGPAGVAGHVAAQLAAVLWDRIGEGGPRFEVLELAEGRLRRFALRAGGGGPRLIGEAPRPDGVVLEEAGLRVRAAVLDHGTPVLAYAFEPAREVHVRRDRLAASGLAPGPWLTELKQAVLAGRRGAVIALPGGGVRSAGELARELLLEGPPRRLVYATDLADTASNRARLVALAQGAHTLVCEAAFLEADRAQAEATGHLTARACGEIAAAAAVARLLPFHFSRRYEDRPEAVYDEVRAAFAGEVLATSAAVQAAGS</sequence>
<evidence type="ECO:0000313" key="2">
    <source>
        <dbReference type="EMBL" id="ROR34956.1"/>
    </source>
</evidence>
<dbReference type="SUPFAM" id="SSF56281">
    <property type="entry name" value="Metallo-hydrolase/oxidoreductase"/>
    <property type="match status" value="1"/>
</dbReference>
<feature type="domain" description="AAA+ ATPase" evidence="1">
    <location>
        <begin position="18"/>
        <end position="311"/>
    </location>
</feature>
<dbReference type="PANTHER" id="PTHR46018:SF7">
    <property type="entry name" value="RIBONUCLEASE Z"/>
    <property type="match status" value="1"/>
</dbReference>
<evidence type="ECO:0000259" key="1">
    <source>
        <dbReference type="SMART" id="SM00382"/>
    </source>
</evidence>
<dbReference type="SUPFAM" id="SSF52540">
    <property type="entry name" value="P-loop containing nucleoside triphosphate hydrolases"/>
    <property type="match status" value="2"/>
</dbReference>
<organism evidence="2 3">
    <name type="scientific">Inmirania thermothiophila</name>
    <dbReference type="NCBI Taxonomy" id="1750597"/>
    <lineage>
        <taxon>Bacteria</taxon>
        <taxon>Pseudomonadati</taxon>
        <taxon>Pseudomonadota</taxon>
        <taxon>Gammaproteobacteria</taxon>
        <taxon>Chromatiales</taxon>
        <taxon>Ectothiorhodospiraceae</taxon>
        <taxon>Inmirania</taxon>
    </lineage>
</organism>
<dbReference type="InterPro" id="IPR001279">
    <property type="entry name" value="Metallo-B-lactamas"/>
</dbReference>
<dbReference type="InterPro" id="IPR027417">
    <property type="entry name" value="P-loop_NTPase"/>
</dbReference>
<dbReference type="InterPro" id="IPR003593">
    <property type="entry name" value="AAA+_ATPase"/>
</dbReference>
<dbReference type="PANTHER" id="PTHR46018">
    <property type="entry name" value="ZINC PHOSPHODIESTERASE ELAC PROTEIN 1"/>
    <property type="match status" value="1"/>
</dbReference>
<comment type="caution">
    <text evidence="2">The sequence shown here is derived from an EMBL/GenBank/DDBJ whole genome shotgun (WGS) entry which is preliminary data.</text>
</comment>
<dbReference type="InterPro" id="IPR036866">
    <property type="entry name" value="RibonucZ/Hydroxyglut_hydro"/>
</dbReference>
<dbReference type="SMART" id="SM00382">
    <property type="entry name" value="AAA"/>
    <property type="match status" value="1"/>
</dbReference>
<keyword evidence="3" id="KW-1185">Reference proteome</keyword>
<name>A0A3N1Y7Z9_9GAMM</name>
<dbReference type="OrthoDB" id="9803916at2"/>
<evidence type="ECO:0000313" key="3">
    <source>
        <dbReference type="Proteomes" id="UP000276634"/>
    </source>
</evidence>
<gene>
    <name evidence="2" type="ORF">EDC57_0869</name>
</gene>
<dbReference type="GO" id="GO:0042781">
    <property type="term" value="F:3'-tRNA processing endoribonuclease activity"/>
    <property type="evidence" value="ECO:0007669"/>
    <property type="project" value="TreeGrafter"/>
</dbReference>
<dbReference type="AlphaFoldDB" id="A0A3N1Y7Z9"/>
<dbReference type="EMBL" id="RJVI01000001">
    <property type="protein sequence ID" value="ROR34956.1"/>
    <property type="molecule type" value="Genomic_DNA"/>
</dbReference>
<reference evidence="2 3" key="1">
    <citation type="submission" date="2018-11" db="EMBL/GenBank/DDBJ databases">
        <title>Genomic Encyclopedia of Type Strains, Phase IV (KMG-IV): sequencing the most valuable type-strain genomes for metagenomic binning, comparative biology and taxonomic classification.</title>
        <authorList>
            <person name="Goeker M."/>
        </authorList>
    </citation>
    <scope>NUCLEOTIDE SEQUENCE [LARGE SCALE GENOMIC DNA]</scope>
    <source>
        <strain evidence="2 3">DSM 100275</strain>
    </source>
</reference>
<dbReference type="Proteomes" id="UP000276634">
    <property type="component" value="Unassembled WGS sequence"/>
</dbReference>